<dbReference type="InterPro" id="IPR018484">
    <property type="entry name" value="FGGY_N"/>
</dbReference>
<feature type="binding site" evidence="9">
    <location>
        <position position="311"/>
    </location>
    <ligand>
        <name>ATP</name>
        <dbReference type="ChEBI" id="CHEBI:30616"/>
    </ligand>
</feature>
<feature type="binding site" evidence="9">
    <location>
        <position position="307"/>
    </location>
    <ligand>
        <name>ATP</name>
        <dbReference type="ChEBI" id="CHEBI:30616"/>
    </ligand>
</feature>
<dbReference type="PANTHER" id="PTHR10196:SF78">
    <property type="entry name" value="GLYCEROL KINASE"/>
    <property type="match status" value="1"/>
</dbReference>
<feature type="binding site" evidence="9">
    <location>
        <position position="133"/>
    </location>
    <ligand>
        <name>glycerol</name>
        <dbReference type="ChEBI" id="CHEBI:17754"/>
    </ligand>
</feature>
<feature type="binding site" evidence="9">
    <location>
        <position position="11"/>
    </location>
    <ligand>
        <name>sn-glycerol 3-phosphate</name>
        <dbReference type="ChEBI" id="CHEBI:57597"/>
    </ligand>
</feature>
<keyword evidence="6 9" id="KW-0319">Glycerol metabolism</keyword>
<feature type="binding site" evidence="9">
    <location>
        <position position="11"/>
    </location>
    <ligand>
        <name>ATP</name>
        <dbReference type="ChEBI" id="CHEBI:30616"/>
    </ligand>
</feature>
<feature type="binding site" evidence="9">
    <location>
        <position position="82"/>
    </location>
    <ligand>
        <name>sn-glycerol 3-phosphate</name>
        <dbReference type="ChEBI" id="CHEBI:57597"/>
    </ligand>
</feature>
<comment type="caution">
    <text evidence="9">Lacks conserved residue(s) required for the propagation of feature annotation.</text>
</comment>
<dbReference type="SUPFAM" id="SSF53067">
    <property type="entry name" value="Actin-like ATPase domain"/>
    <property type="match status" value="2"/>
</dbReference>
<feature type="binding site" evidence="9">
    <location>
        <position position="410"/>
    </location>
    <ligand>
        <name>ADP</name>
        <dbReference type="ChEBI" id="CHEBI:456216"/>
    </ligand>
</feature>
<dbReference type="GO" id="GO:0005829">
    <property type="term" value="C:cytosol"/>
    <property type="evidence" value="ECO:0007669"/>
    <property type="project" value="TreeGrafter"/>
</dbReference>
<comment type="activity regulation">
    <text evidence="9">Inhibited by fructose 1,6-bisphosphate (FBP).</text>
</comment>
<gene>
    <name evidence="9 13" type="primary">glpK</name>
    <name evidence="13" type="ORF">K3X48_12815</name>
</gene>
<dbReference type="InterPro" id="IPR000577">
    <property type="entry name" value="Carb_kinase_FGGY"/>
</dbReference>
<feature type="binding site" evidence="9">
    <location>
        <position position="13"/>
    </location>
    <ligand>
        <name>ATP</name>
        <dbReference type="ChEBI" id="CHEBI:30616"/>
    </ligand>
</feature>
<dbReference type="EMBL" id="CP080776">
    <property type="protein sequence ID" value="UWP95057.1"/>
    <property type="molecule type" value="Genomic_DNA"/>
</dbReference>
<proteinExistence type="inferred from homology"/>
<dbReference type="FunFam" id="3.30.420.40:FF:000007">
    <property type="entry name" value="Glycerol kinase"/>
    <property type="match status" value="1"/>
</dbReference>
<dbReference type="PANTHER" id="PTHR10196">
    <property type="entry name" value="SUGAR KINASE"/>
    <property type="match status" value="1"/>
</dbReference>
<evidence type="ECO:0000256" key="4">
    <source>
        <dbReference type="ARBA" id="ARBA00022741"/>
    </source>
</evidence>
<evidence type="ECO:0000313" key="13">
    <source>
        <dbReference type="EMBL" id="UWP95057.1"/>
    </source>
</evidence>
<comment type="catalytic activity">
    <reaction evidence="8 9">
        <text>glycerol + ATP = sn-glycerol 3-phosphate + ADP + H(+)</text>
        <dbReference type="Rhea" id="RHEA:21644"/>
        <dbReference type="ChEBI" id="CHEBI:15378"/>
        <dbReference type="ChEBI" id="CHEBI:17754"/>
        <dbReference type="ChEBI" id="CHEBI:30616"/>
        <dbReference type="ChEBI" id="CHEBI:57597"/>
        <dbReference type="ChEBI" id="CHEBI:456216"/>
        <dbReference type="EC" id="2.7.1.30"/>
    </reaction>
</comment>
<dbReference type="GO" id="GO:0004370">
    <property type="term" value="F:glycerol kinase activity"/>
    <property type="evidence" value="ECO:0007669"/>
    <property type="project" value="UniProtKB-UniRule"/>
</dbReference>
<dbReference type="Pfam" id="PF00370">
    <property type="entry name" value="FGGY_N"/>
    <property type="match status" value="1"/>
</dbReference>
<accession>A0A9Q9LX06</accession>
<keyword evidence="4 9" id="KW-0547">Nucleotide-binding</keyword>
<feature type="binding site" evidence="9">
    <location>
        <position position="242"/>
    </location>
    <ligand>
        <name>glycerol</name>
        <dbReference type="ChEBI" id="CHEBI:17754"/>
    </ligand>
</feature>
<dbReference type="AlphaFoldDB" id="A0A9Q9LX06"/>
<feature type="binding site" evidence="9">
    <location>
        <position position="12"/>
    </location>
    <ligand>
        <name>ATP</name>
        <dbReference type="ChEBI" id="CHEBI:30616"/>
    </ligand>
</feature>
<feature type="binding site" evidence="9">
    <location>
        <position position="82"/>
    </location>
    <ligand>
        <name>glycerol</name>
        <dbReference type="ChEBI" id="CHEBI:17754"/>
    </ligand>
</feature>
<sequence length="495" mass="53082">MSHILAIDQGTTSSRAIVFDQAMRVQAVAQQEFPQHYPASGWVEHDPADLWESTLTTCREALDTAAVPVADVAAIGITNQRETTLVWDRITGAPVYNAIVWQDRRTSALCQTLREDGHEEMVTGRTGLLLDPYFSATKLAWILDNVDGARARAEAGELLFGTVDCYLIWKLTGGKSHATDATNAARTLLYDIHKGRWSKTICALLNIPMGMLPEVKDCADAFGVTDPALLGAALPILGVAGDQQAATVGQACFEPGMMKSTYGTGCFALLNTGETPVRSGNRLLTTIAYQLDGKPTYALEGSIFVAGAVVQWLRDGVKLIGQAGDTQALAEAADPAQDVVLVPAFVGLGAPYWNADCRGAVYGLTRNSGAAELSRAALESVGYQTRDLMQAMVADWSGNGGDQVLRVDGGMSASDWAMQFLSDIIGAPVDRPEVLETTALGVAWLAGMKAGIYPDQAGFAREWALEKRFTPVMSSQEREAKYARWKRAVAATLSV</sequence>
<keyword evidence="3 9" id="KW-0808">Transferase</keyword>
<evidence type="ECO:0000313" key="14">
    <source>
        <dbReference type="Proteomes" id="UP001057991"/>
    </source>
</evidence>
<dbReference type="NCBIfam" id="NF000756">
    <property type="entry name" value="PRK00047.1"/>
    <property type="match status" value="1"/>
</dbReference>
<feature type="binding site" evidence="9">
    <location>
        <position position="133"/>
    </location>
    <ligand>
        <name>sn-glycerol 3-phosphate</name>
        <dbReference type="ChEBI" id="CHEBI:57597"/>
    </ligand>
</feature>
<dbReference type="PIRSF" id="PIRSF000538">
    <property type="entry name" value="GlpK"/>
    <property type="match status" value="1"/>
</dbReference>
<dbReference type="InterPro" id="IPR018483">
    <property type="entry name" value="Carb_kinase_FGGY_CS"/>
</dbReference>
<dbReference type="Pfam" id="PF02782">
    <property type="entry name" value="FGGY_C"/>
    <property type="match status" value="1"/>
</dbReference>
<dbReference type="PROSITE" id="PS00445">
    <property type="entry name" value="FGGY_KINASES_2"/>
    <property type="match status" value="1"/>
</dbReference>
<feature type="binding site" evidence="9">
    <location>
        <position position="15"/>
    </location>
    <ligand>
        <name>ADP</name>
        <dbReference type="ChEBI" id="CHEBI:456216"/>
    </ligand>
</feature>
<comment type="pathway">
    <text evidence="1 9">Polyol metabolism; glycerol degradation via glycerol kinase pathway; sn-glycerol 3-phosphate from glycerol: step 1/1.</text>
</comment>
<dbReference type="CDD" id="cd07786">
    <property type="entry name" value="FGGY_EcGK_like"/>
    <property type="match status" value="1"/>
</dbReference>
<evidence type="ECO:0000256" key="9">
    <source>
        <dbReference type="HAMAP-Rule" id="MF_00186"/>
    </source>
</evidence>
<feature type="binding site" evidence="9">
    <location>
        <position position="81"/>
    </location>
    <ligand>
        <name>sn-glycerol 3-phosphate</name>
        <dbReference type="ChEBI" id="CHEBI:57597"/>
    </ligand>
</feature>
<feature type="binding site" evidence="9">
    <location>
        <position position="264"/>
    </location>
    <ligand>
        <name>ATP</name>
        <dbReference type="ChEBI" id="CHEBI:30616"/>
    </ligand>
</feature>
<dbReference type="HAMAP" id="MF_00186">
    <property type="entry name" value="Glycerol_kin"/>
    <property type="match status" value="1"/>
</dbReference>
<dbReference type="RefSeq" id="WP_259805867.1">
    <property type="nucleotide sequence ID" value="NZ_CP080776.1"/>
</dbReference>
<comment type="function">
    <text evidence="9">Key enzyme in the regulation of glycerol uptake and metabolism. Catalyzes the phosphorylation of glycerol to yield sn-glycerol 3-phosphate.</text>
</comment>
<evidence type="ECO:0000256" key="10">
    <source>
        <dbReference type="RuleBase" id="RU003733"/>
    </source>
</evidence>
<feature type="binding site" evidence="9">
    <location>
        <position position="81"/>
    </location>
    <ligand>
        <name>glycerol</name>
        <dbReference type="ChEBI" id="CHEBI:17754"/>
    </ligand>
</feature>
<dbReference type="InterPro" id="IPR018485">
    <property type="entry name" value="FGGY_C"/>
</dbReference>
<evidence type="ECO:0000259" key="11">
    <source>
        <dbReference type="Pfam" id="PF00370"/>
    </source>
</evidence>
<keyword evidence="7 9" id="KW-0067">ATP-binding</keyword>
<feature type="domain" description="Carbohydrate kinase FGGY C-terminal" evidence="12">
    <location>
        <begin position="259"/>
        <end position="449"/>
    </location>
</feature>
<dbReference type="GO" id="GO:0006072">
    <property type="term" value="P:glycerol-3-phosphate metabolic process"/>
    <property type="evidence" value="ECO:0007669"/>
    <property type="project" value="InterPro"/>
</dbReference>
<feature type="binding site" evidence="9">
    <location>
        <position position="307"/>
    </location>
    <ligand>
        <name>ADP</name>
        <dbReference type="ChEBI" id="CHEBI:456216"/>
    </ligand>
</feature>
<organism evidence="13 14">
    <name type="scientific">Aliiroseovarius crassostreae</name>
    <dbReference type="NCBI Taxonomy" id="154981"/>
    <lineage>
        <taxon>Bacteria</taxon>
        <taxon>Pseudomonadati</taxon>
        <taxon>Pseudomonadota</taxon>
        <taxon>Alphaproteobacteria</taxon>
        <taxon>Rhodobacterales</taxon>
        <taxon>Paracoccaceae</taxon>
        <taxon>Aliiroseovarius</taxon>
    </lineage>
</organism>
<evidence type="ECO:0000256" key="6">
    <source>
        <dbReference type="ARBA" id="ARBA00022798"/>
    </source>
</evidence>
<evidence type="ECO:0000256" key="7">
    <source>
        <dbReference type="ARBA" id="ARBA00022840"/>
    </source>
</evidence>
<dbReference type="Proteomes" id="UP001057991">
    <property type="component" value="Chromosome"/>
</dbReference>
<dbReference type="FunFam" id="3.30.420.40:FF:000008">
    <property type="entry name" value="Glycerol kinase"/>
    <property type="match status" value="1"/>
</dbReference>
<dbReference type="NCBIfam" id="TIGR01311">
    <property type="entry name" value="glycerol_kin"/>
    <property type="match status" value="1"/>
</dbReference>
<feature type="binding site" evidence="9">
    <location>
        <position position="242"/>
    </location>
    <ligand>
        <name>sn-glycerol 3-phosphate</name>
        <dbReference type="ChEBI" id="CHEBI:57597"/>
    </ligand>
</feature>
<dbReference type="EC" id="2.7.1.30" evidence="9"/>
<feature type="domain" description="Carbohydrate kinase FGGY N-terminal" evidence="11">
    <location>
        <begin position="4"/>
        <end position="249"/>
    </location>
</feature>
<dbReference type="GO" id="GO:0019563">
    <property type="term" value="P:glycerol catabolic process"/>
    <property type="evidence" value="ECO:0007669"/>
    <property type="project" value="UniProtKB-UniRule"/>
</dbReference>
<feature type="binding site" evidence="9">
    <location>
        <position position="410"/>
    </location>
    <ligand>
        <name>ATP</name>
        <dbReference type="ChEBI" id="CHEBI:30616"/>
    </ligand>
</feature>
<evidence type="ECO:0000259" key="12">
    <source>
        <dbReference type="Pfam" id="PF02782"/>
    </source>
</evidence>
<evidence type="ECO:0000256" key="8">
    <source>
        <dbReference type="ARBA" id="ARBA00052101"/>
    </source>
</evidence>
<evidence type="ECO:0000256" key="1">
    <source>
        <dbReference type="ARBA" id="ARBA00005190"/>
    </source>
</evidence>
<name>A0A9Q9LX06_9RHOB</name>
<reference evidence="13" key="1">
    <citation type="submission" date="2021-08" db="EMBL/GenBank/DDBJ databases">
        <authorList>
            <person name="Nwanade C."/>
            <person name="Wang M."/>
            <person name="Masoudi A."/>
            <person name="Yu Z."/>
            <person name="Liu J."/>
        </authorList>
    </citation>
    <scope>NUCLEOTIDE SEQUENCE</scope>
    <source>
        <strain evidence="13">S056</strain>
    </source>
</reference>
<evidence type="ECO:0000256" key="3">
    <source>
        <dbReference type="ARBA" id="ARBA00022679"/>
    </source>
</evidence>
<dbReference type="InterPro" id="IPR005999">
    <property type="entry name" value="Glycerol_kin"/>
</dbReference>
<dbReference type="InterPro" id="IPR043129">
    <property type="entry name" value="ATPase_NBD"/>
</dbReference>
<feature type="binding site" evidence="9">
    <location>
        <position position="243"/>
    </location>
    <ligand>
        <name>glycerol</name>
        <dbReference type="ChEBI" id="CHEBI:17754"/>
    </ligand>
</feature>
<dbReference type="Gene3D" id="3.30.420.40">
    <property type="match status" value="2"/>
</dbReference>
<feature type="binding site" evidence="9">
    <location>
        <position position="11"/>
    </location>
    <ligand>
        <name>ADP</name>
        <dbReference type="ChEBI" id="CHEBI:456216"/>
    </ligand>
</feature>
<keyword evidence="5 9" id="KW-0418">Kinase</keyword>
<dbReference type="GO" id="GO:0005524">
    <property type="term" value="F:ATP binding"/>
    <property type="evidence" value="ECO:0007669"/>
    <property type="project" value="UniProtKB-UniRule"/>
</dbReference>
<dbReference type="PROSITE" id="PS00933">
    <property type="entry name" value="FGGY_KINASES_1"/>
    <property type="match status" value="1"/>
</dbReference>
<evidence type="ECO:0000256" key="2">
    <source>
        <dbReference type="ARBA" id="ARBA00009156"/>
    </source>
</evidence>
<protein>
    <recommendedName>
        <fullName evidence="9">Glycerol kinase</fullName>
        <ecNumber evidence="9">2.7.1.30</ecNumber>
    </recommendedName>
    <alternativeName>
        <fullName evidence="9">ATP:glycerol 3-phosphotransferase</fullName>
    </alternativeName>
    <alternativeName>
        <fullName evidence="9">Glycerokinase</fullName>
        <shortName evidence="9">GK</shortName>
    </alternativeName>
</protein>
<feature type="binding site" evidence="9">
    <location>
        <position position="264"/>
    </location>
    <ligand>
        <name>ADP</name>
        <dbReference type="ChEBI" id="CHEBI:456216"/>
    </ligand>
</feature>
<evidence type="ECO:0000256" key="5">
    <source>
        <dbReference type="ARBA" id="ARBA00022777"/>
    </source>
</evidence>
<comment type="similarity">
    <text evidence="2 9 10">Belongs to the FGGY kinase family.</text>
</comment>